<organism evidence="2 3">
    <name type="scientific">Mycolicibacterium fortuitum</name>
    <name type="common">Mycobacterium fortuitum</name>
    <dbReference type="NCBI Taxonomy" id="1766"/>
    <lineage>
        <taxon>Bacteria</taxon>
        <taxon>Bacillati</taxon>
        <taxon>Actinomycetota</taxon>
        <taxon>Actinomycetes</taxon>
        <taxon>Mycobacteriales</taxon>
        <taxon>Mycobacteriaceae</taxon>
        <taxon>Mycolicibacterium</taxon>
    </lineage>
</organism>
<evidence type="ECO:0000256" key="1">
    <source>
        <dbReference type="SAM" id="MobiDB-lite"/>
    </source>
</evidence>
<dbReference type="EMBL" id="UGQY01000004">
    <property type="protein sequence ID" value="SUA02958.1"/>
    <property type="molecule type" value="Genomic_DNA"/>
</dbReference>
<accession>A0A378UY14</accession>
<gene>
    <name evidence="2" type="ORF">NCTC1542_04434</name>
</gene>
<feature type="compositionally biased region" description="Basic and acidic residues" evidence="1">
    <location>
        <begin position="20"/>
        <end position="31"/>
    </location>
</feature>
<evidence type="ECO:0000313" key="2">
    <source>
        <dbReference type="EMBL" id="SUA02958.1"/>
    </source>
</evidence>
<feature type="region of interest" description="Disordered" evidence="1">
    <location>
        <begin position="20"/>
        <end position="52"/>
    </location>
</feature>
<sequence length="88" mass="9680">MIDDDHPDELGDAMRAELARARDHRAPRDIVPRPPVPADAPPIPTGPADVTEHTLDEHGITTTTGRAWIARPVTPDTITTTREDNRND</sequence>
<protein>
    <submittedName>
        <fullName evidence="2">Uncharacterized protein</fullName>
    </submittedName>
</protein>
<dbReference type="Proteomes" id="UP000255389">
    <property type="component" value="Unassembled WGS sequence"/>
</dbReference>
<evidence type="ECO:0000313" key="3">
    <source>
        <dbReference type="Proteomes" id="UP000255389"/>
    </source>
</evidence>
<reference evidence="2 3" key="1">
    <citation type="submission" date="2018-06" db="EMBL/GenBank/DDBJ databases">
        <authorList>
            <consortium name="Pathogen Informatics"/>
            <person name="Doyle S."/>
        </authorList>
    </citation>
    <scope>NUCLEOTIDE SEQUENCE [LARGE SCALE GENOMIC DNA]</scope>
    <source>
        <strain evidence="2 3">NCTC1542</strain>
    </source>
</reference>
<name>A0A378UY14_MYCFO</name>
<dbReference type="AlphaFoldDB" id="A0A378UY14"/>
<feature type="compositionally biased region" description="Pro residues" evidence="1">
    <location>
        <begin position="32"/>
        <end position="45"/>
    </location>
</feature>
<proteinExistence type="predicted"/>